<evidence type="ECO:0000256" key="6">
    <source>
        <dbReference type="ARBA" id="ARBA00039449"/>
    </source>
</evidence>
<dbReference type="Gene3D" id="3.40.50.150">
    <property type="entry name" value="Vaccinia Virus protein VP39"/>
    <property type="match status" value="1"/>
</dbReference>
<accession>A0AAV8G7B1</accession>
<dbReference type="FunFam" id="3.40.50.150:FF:000025">
    <property type="entry name" value="N-terminal Xaa-Pro-Lys N-methyltransferase 1"/>
    <property type="match status" value="1"/>
</dbReference>
<dbReference type="EMBL" id="JAMFTS010000002">
    <property type="protein sequence ID" value="KAJ4800034.1"/>
    <property type="molecule type" value="Genomic_DNA"/>
</dbReference>
<dbReference type="GO" id="GO:0005737">
    <property type="term" value="C:cytoplasm"/>
    <property type="evidence" value="ECO:0007669"/>
    <property type="project" value="TreeGrafter"/>
</dbReference>
<dbReference type="Proteomes" id="UP001140206">
    <property type="component" value="Chromosome 2"/>
</dbReference>
<dbReference type="CDD" id="cd02440">
    <property type="entry name" value="AdoMet_MTases"/>
    <property type="match status" value="1"/>
</dbReference>
<proteinExistence type="inferred from homology"/>
<evidence type="ECO:0000256" key="1">
    <source>
        <dbReference type="ARBA" id="ARBA00009059"/>
    </source>
</evidence>
<dbReference type="EC" id="2.1.1.244" evidence="5"/>
<evidence type="ECO:0000256" key="2">
    <source>
        <dbReference type="ARBA" id="ARBA00022603"/>
    </source>
</evidence>
<dbReference type="InterPro" id="IPR029063">
    <property type="entry name" value="SAM-dependent_MTases_sf"/>
</dbReference>
<keyword evidence="4" id="KW-0949">S-adenosyl-L-methionine</keyword>
<dbReference type="Pfam" id="PF05891">
    <property type="entry name" value="Methyltransf_PK"/>
    <property type="match status" value="1"/>
</dbReference>
<evidence type="ECO:0000256" key="11">
    <source>
        <dbReference type="ARBA" id="ARBA00060050"/>
    </source>
</evidence>
<name>A0AAV8G7B1_9POAL</name>
<evidence type="ECO:0000256" key="3">
    <source>
        <dbReference type="ARBA" id="ARBA00022679"/>
    </source>
</evidence>
<dbReference type="InterPro" id="IPR008576">
    <property type="entry name" value="MeTrfase_NTM1"/>
</dbReference>
<gene>
    <name evidence="12" type="ORF">LUZ62_051280</name>
</gene>
<dbReference type="PANTHER" id="PTHR12753">
    <property type="entry name" value="AD-003 - RELATED"/>
    <property type="match status" value="1"/>
</dbReference>
<comment type="catalytic activity">
    <reaction evidence="9">
        <text>N-terminal L-prolyl-L-prolyl-L-lysyl-[protein] + 2 S-adenosyl-L-methionine = N-terminal N,N-dimethyl-L-prolyl-L-prolyl-L-lysyl-[protein] + 2 S-adenosyl-L-homocysteine + 2 H(+)</text>
        <dbReference type="Rhea" id="RHEA:54736"/>
        <dbReference type="Rhea" id="RHEA-COMP:13787"/>
        <dbReference type="Rhea" id="RHEA-COMP:13974"/>
        <dbReference type="ChEBI" id="CHEBI:15378"/>
        <dbReference type="ChEBI" id="CHEBI:57856"/>
        <dbReference type="ChEBI" id="CHEBI:59789"/>
        <dbReference type="ChEBI" id="CHEBI:138059"/>
        <dbReference type="ChEBI" id="CHEBI:138318"/>
        <dbReference type="EC" id="2.1.1.244"/>
    </reaction>
</comment>
<keyword evidence="2 12" id="KW-0489">Methyltransferase</keyword>
<evidence type="ECO:0000313" key="13">
    <source>
        <dbReference type="Proteomes" id="UP001140206"/>
    </source>
</evidence>
<evidence type="ECO:0000256" key="4">
    <source>
        <dbReference type="ARBA" id="ARBA00022691"/>
    </source>
</evidence>
<sequence length="390" mass="44465">MYDHGDQWTEIYSSVRAYSYLRIHSSQISFRKSFYSCGIFMYFTEVKIRKTPQGKFFQSQQGNNKTTKTLHLSMNTAALPPPVPLCPIPQRRRLVLRSASKRQMEVSGIDSNGREFSSASEMWREEIGGTGTEAAGSDQTKLRDWYSKGISYWQGVEASVEGVLGGYGCVNDTDVKESEAFLKMLLPLRFGKEKRHLVALDCGAGIGRVSKNLLLRHFNEVDLVEPVSHFLETARENLSPSNIMQEDDTNKAANFYCVPLQDFTPEPGRYDVIWVQWCIGHLPDEDFISFFNRAKAGLKTNGFFILKENTTRGGGFVLDKDDQSITRSDTYFRELFERCGLYVHSARDQKELPKELFPVKMYCLVTEKPRKGVNTARKRKHGNRPAIIKS</sequence>
<comment type="function">
    <text evidence="11">Alpha-N-methyltransferase that methylates the N-terminus of target proteins containing the N-terminal motif [Ala/Pro/Ser]-Pro-Lys when the initiator Met is cleaved. Specifically catalyzes mono-, di- or tri-methylation of exposed alpha-amino group of Ala or Ser residue in the [Ala/Ser]-Pro-Lys motif and mono- or di-methylation of Pro in the Pro-Pro-Lys motif.</text>
</comment>
<evidence type="ECO:0000256" key="10">
    <source>
        <dbReference type="ARBA" id="ARBA00048167"/>
    </source>
</evidence>
<comment type="caution">
    <text evidence="12">The sequence shown here is derived from an EMBL/GenBank/DDBJ whole genome shotgun (WGS) entry which is preliminary data.</text>
</comment>
<dbReference type="GO" id="GO:0071885">
    <property type="term" value="F:N-terminal protein N-methyltransferase activity"/>
    <property type="evidence" value="ECO:0007669"/>
    <property type="project" value="UniProtKB-EC"/>
</dbReference>
<dbReference type="SUPFAM" id="SSF53335">
    <property type="entry name" value="S-adenosyl-L-methionine-dependent methyltransferases"/>
    <property type="match status" value="1"/>
</dbReference>
<keyword evidence="3" id="KW-0808">Transferase</keyword>
<evidence type="ECO:0000256" key="7">
    <source>
        <dbReference type="ARBA" id="ARBA00043129"/>
    </source>
</evidence>
<comment type="catalytic activity">
    <reaction evidence="8">
        <text>N-terminal L-seryl-L-prolyl-L-lysyl-[protein] + 3 S-adenosyl-L-methionine = N-terminal N,N,N-trimethyl-L-seryl-L-prolyl-L-lysyl-[protein] + 3 S-adenosyl-L-homocysteine + 3 H(+)</text>
        <dbReference type="Rhea" id="RHEA:54724"/>
        <dbReference type="Rhea" id="RHEA-COMP:13789"/>
        <dbReference type="Rhea" id="RHEA-COMP:13973"/>
        <dbReference type="ChEBI" id="CHEBI:15378"/>
        <dbReference type="ChEBI" id="CHEBI:57856"/>
        <dbReference type="ChEBI" id="CHEBI:59789"/>
        <dbReference type="ChEBI" id="CHEBI:138061"/>
        <dbReference type="ChEBI" id="CHEBI:138317"/>
        <dbReference type="EC" id="2.1.1.244"/>
    </reaction>
</comment>
<organism evidence="12 13">
    <name type="scientific">Rhynchospora pubera</name>
    <dbReference type="NCBI Taxonomy" id="906938"/>
    <lineage>
        <taxon>Eukaryota</taxon>
        <taxon>Viridiplantae</taxon>
        <taxon>Streptophyta</taxon>
        <taxon>Embryophyta</taxon>
        <taxon>Tracheophyta</taxon>
        <taxon>Spermatophyta</taxon>
        <taxon>Magnoliopsida</taxon>
        <taxon>Liliopsida</taxon>
        <taxon>Poales</taxon>
        <taxon>Cyperaceae</taxon>
        <taxon>Cyperoideae</taxon>
        <taxon>Rhynchosporeae</taxon>
        <taxon>Rhynchospora</taxon>
    </lineage>
</organism>
<comment type="similarity">
    <text evidence="1">Belongs to the methyltransferase superfamily. NTM1 family.</text>
</comment>
<dbReference type="GO" id="GO:0032259">
    <property type="term" value="P:methylation"/>
    <property type="evidence" value="ECO:0007669"/>
    <property type="project" value="UniProtKB-KW"/>
</dbReference>
<dbReference type="PANTHER" id="PTHR12753:SF0">
    <property type="entry name" value="ALPHA N-TERMINAL PROTEIN METHYLTRANSFERASE 1"/>
    <property type="match status" value="1"/>
</dbReference>
<evidence type="ECO:0000256" key="9">
    <source>
        <dbReference type="ARBA" id="ARBA00047885"/>
    </source>
</evidence>
<dbReference type="AlphaFoldDB" id="A0AAV8G7B1"/>
<evidence type="ECO:0000256" key="5">
    <source>
        <dbReference type="ARBA" id="ARBA00039112"/>
    </source>
</evidence>
<reference evidence="12" key="1">
    <citation type="submission" date="2022-08" db="EMBL/GenBank/DDBJ databases">
        <authorList>
            <person name="Marques A."/>
        </authorList>
    </citation>
    <scope>NUCLEOTIDE SEQUENCE</scope>
    <source>
        <strain evidence="12">RhyPub2mFocal</strain>
        <tissue evidence="12">Leaves</tissue>
    </source>
</reference>
<protein>
    <recommendedName>
        <fullName evidence="6">Alpha N-terminal protein methyltransferase 1</fullName>
        <ecNumber evidence="5">2.1.1.244</ecNumber>
    </recommendedName>
    <alternativeName>
        <fullName evidence="7">X-Pro-Lys N-terminal protein methyltransferase 1</fullName>
    </alternativeName>
</protein>
<evidence type="ECO:0000313" key="12">
    <source>
        <dbReference type="EMBL" id="KAJ4800034.1"/>
    </source>
</evidence>
<evidence type="ECO:0000256" key="8">
    <source>
        <dbReference type="ARBA" id="ARBA00047306"/>
    </source>
</evidence>
<comment type="catalytic activity">
    <reaction evidence="10">
        <text>N-terminal L-alanyl-L-prolyl-L-lysyl-[protein] + 3 S-adenosyl-L-methionine = N-terminal N,N,N-trimethyl-L-alanyl-L-prolyl-L-lysyl-[protein] + 3 S-adenosyl-L-homocysteine + 3 H(+)</text>
        <dbReference type="Rhea" id="RHEA:54712"/>
        <dbReference type="Rhea" id="RHEA-COMP:13785"/>
        <dbReference type="Rhea" id="RHEA-COMP:13971"/>
        <dbReference type="ChEBI" id="CHEBI:15378"/>
        <dbReference type="ChEBI" id="CHEBI:57856"/>
        <dbReference type="ChEBI" id="CHEBI:59789"/>
        <dbReference type="ChEBI" id="CHEBI:138057"/>
        <dbReference type="ChEBI" id="CHEBI:138315"/>
        <dbReference type="EC" id="2.1.1.244"/>
    </reaction>
</comment>
<keyword evidence="13" id="KW-1185">Reference proteome</keyword>